<evidence type="ECO:0000313" key="7">
    <source>
        <dbReference type="EMBL" id="CAH19213.1"/>
    </source>
</evidence>
<dbReference type="CDD" id="cd05716">
    <property type="entry name" value="IgV_pIgR_like"/>
    <property type="match status" value="1"/>
</dbReference>
<dbReference type="PANTHER" id="PTHR11860">
    <property type="entry name" value="POLYMERIC-IMMUNOGLOBULIN RECEPTOR"/>
    <property type="match status" value="1"/>
</dbReference>
<dbReference type="GO" id="GO:0005886">
    <property type="term" value="C:plasma membrane"/>
    <property type="evidence" value="ECO:0007669"/>
    <property type="project" value="TreeGrafter"/>
</dbReference>
<keyword evidence="3 4" id="KW-0472">Membrane</keyword>
<dbReference type="InterPro" id="IPR013106">
    <property type="entry name" value="Ig_V-set"/>
</dbReference>
<proteinExistence type="evidence at transcript level"/>
<dbReference type="GO" id="GO:0004888">
    <property type="term" value="F:transmembrane signaling receptor activity"/>
    <property type="evidence" value="ECO:0007669"/>
    <property type="project" value="TreeGrafter"/>
</dbReference>
<evidence type="ECO:0000256" key="1">
    <source>
        <dbReference type="ARBA" id="ARBA00004370"/>
    </source>
</evidence>
<dbReference type="InterPro" id="IPR036179">
    <property type="entry name" value="Ig-like_dom_sf"/>
</dbReference>
<dbReference type="InterPro" id="IPR050671">
    <property type="entry name" value="CD300_family_receptors"/>
</dbReference>
<dbReference type="Pfam" id="PF07686">
    <property type="entry name" value="V-set"/>
    <property type="match status" value="1"/>
</dbReference>
<organism evidence="7">
    <name type="scientific">Cyprinus carpio</name>
    <name type="common">Common carp</name>
    <dbReference type="NCBI Taxonomy" id="7962"/>
    <lineage>
        <taxon>Eukaryota</taxon>
        <taxon>Metazoa</taxon>
        <taxon>Chordata</taxon>
        <taxon>Craniata</taxon>
        <taxon>Vertebrata</taxon>
        <taxon>Euteleostomi</taxon>
        <taxon>Actinopterygii</taxon>
        <taxon>Neopterygii</taxon>
        <taxon>Teleostei</taxon>
        <taxon>Ostariophysi</taxon>
        <taxon>Cypriniformes</taxon>
        <taxon>Cyprinidae</taxon>
        <taxon>Cyprininae</taxon>
        <taxon>Cyprinus</taxon>
    </lineage>
</organism>
<feature type="signal peptide" evidence="5">
    <location>
        <begin position="1"/>
        <end position="20"/>
    </location>
</feature>
<gene>
    <name evidence="7" type="primary">NILT2</name>
</gene>
<dbReference type="InterPro" id="IPR013783">
    <property type="entry name" value="Ig-like_fold"/>
</dbReference>
<dbReference type="PANTHER" id="PTHR11860:SF118">
    <property type="entry name" value="CMRF35-LIKE MOLECULE 3-RELATED"/>
    <property type="match status" value="1"/>
</dbReference>
<dbReference type="AlphaFoldDB" id="Q50IU5"/>
<name>Q50IU5_CYPCA</name>
<feature type="chain" id="PRO_5004248284" evidence="5">
    <location>
        <begin position="21"/>
        <end position="308"/>
    </location>
</feature>
<comment type="subcellular location">
    <subcellularLocation>
        <location evidence="1">Membrane</location>
    </subcellularLocation>
</comment>
<evidence type="ECO:0000259" key="6">
    <source>
        <dbReference type="SMART" id="SM00409"/>
    </source>
</evidence>
<sequence>MFRMCVALLVFSSICTVVVGAPVKVTGHTGGRADIRCTYESGYESNSKYLCKGTCNIGNKVIMVKSGSPAEDQRFSLSDDRTARVFTVTITDLRQEDAGQYWCGVKRSLSDVYSEIVLLVKQAEPSYFSTTETNPQSTSITVSDQNKSTDLVPVAGGLGSVLLVLVLCSGTFLILKKRKRKSGTALVQQNVLHNTESVHMYNIANSDPGPSDVIVAASSANQTPASHLKTRPQVPVVYATVTNQQPDSNPRHTHSTNQVTDTDWDYYANIKFPEPTTDNRTELIYTTVTHPQNIKTNDGPIYSVIKHK</sequence>
<feature type="transmembrane region" description="Helical" evidence="4">
    <location>
        <begin position="151"/>
        <end position="175"/>
    </location>
</feature>
<evidence type="ECO:0000256" key="2">
    <source>
        <dbReference type="ARBA" id="ARBA00022692"/>
    </source>
</evidence>
<dbReference type="InterPro" id="IPR003599">
    <property type="entry name" value="Ig_sub"/>
</dbReference>
<keyword evidence="4" id="KW-1133">Transmembrane helix</keyword>
<reference evidence="7" key="2">
    <citation type="journal article" date="2005" name="Immunogenetics">
        <title>Novel immunoglobulin-like transcripts in teleost fish encode polymorphic receptors with cytoplasmic ITAM or ITIM and a new structural Ig domain similar to the natural cytotoxicity receptor NKp44.</title>
        <authorList>
            <person name="Stet R.J.M."/>
            <person name="Hermsen T."/>
            <person name="Westphal A.H."/>
            <person name="Jukes J."/>
            <person name="Engelsma M."/>
            <person name="Verburg-van Kemenade B.M.L."/>
            <person name="Dortmans J."/>
            <person name="Aveiro J."/>
            <person name="Savelkoul H.F.J."/>
        </authorList>
    </citation>
    <scope>NUCLEOTIDE SEQUENCE</scope>
</reference>
<keyword evidence="7" id="KW-0675">Receptor</keyword>
<evidence type="ECO:0000256" key="3">
    <source>
        <dbReference type="ARBA" id="ARBA00023136"/>
    </source>
</evidence>
<keyword evidence="5" id="KW-0732">Signal</keyword>
<protein>
    <submittedName>
        <fullName evidence="7">NILT2 leucocyte receptor</fullName>
    </submittedName>
</protein>
<keyword evidence="2 4" id="KW-0812">Transmembrane</keyword>
<dbReference type="SMART" id="SM00409">
    <property type="entry name" value="IG"/>
    <property type="match status" value="1"/>
</dbReference>
<dbReference type="SUPFAM" id="SSF48726">
    <property type="entry name" value="Immunoglobulin"/>
    <property type="match status" value="1"/>
</dbReference>
<evidence type="ECO:0000256" key="5">
    <source>
        <dbReference type="SAM" id="SignalP"/>
    </source>
</evidence>
<reference evidence="7" key="1">
    <citation type="submission" date="2004-08" db="EMBL/GenBank/DDBJ databases">
        <authorList>
            <person name="Stet R.J."/>
        </authorList>
    </citation>
    <scope>NUCLEOTIDE SEQUENCE</scope>
</reference>
<evidence type="ECO:0000256" key="4">
    <source>
        <dbReference type="SAM" id="Phobius"/>
    </source>
</evidence>
<dbReference type="EMBL" id="AJ811995">
    <property type="protein sequence ID" value="CAH19213.1"/>
    <property type="molecule type" value="mRNA"/>
</dbReference>
<dbReference type="Gene3D" id="2.60.40.10">
    <property type="entry name" value="Immunoglobulins"/>
    <property type="match status" value="1"/>
</dbReference>
<feature type="domain" description="Immunoglobulin" evidence="6">
    <location>
        <begin position="22"/>
        <end position="121"/>
    </location>
</feature>
<accession>Q50IU5</accession>